<dbReference type="SUPFAM" id="SSF55205">
    <property type="entry name" value="EPT/RTPC-like"/>
    <property type="match status" value="1"/>
</dbReference>
<proteinExistence type="inferred from homology"/>
<dbReference type="InterPro" id="IPR016443">
    <property type="entry name" value="RNA3'_term_phos_cyc_type_2"/>
</dbReference>
<feature type="domain" description="RNA 3'-terminal phosphate cyclase insert" evidence="6">
    <location>
        <begin position="183"/>
        <end position="281"/>
    </location>
</feature>
<dbReference type="GO" id="GO:0000479">
    <property type="term" value="P:endonucleolytic cleavage of tricistronic rRNA transcript (SSU-rRNA, 5.8S rRNA, LSU-rRNA)"/>
    <property type="evidence" value="ECO:0007669"/>
    <property type="project" value="TreeGrafter"/>
</dbReference>
<dbReference type="CDD" id="cd00875">
    <property type="entry name" value="RNA_Cyclase_Class_I"/>
    <property type="match status" value="1"/>
</dbReference>
<dbReference type="InterPro" id="IPR000228">
    <property type="entry name" value="RNA3'_term_phos_cyc"/>
</dbReference>
<sequence length="365" mass="39844">MAQPVSVLHFSGHQYLRHRLVLSIISGKPVKIDKIRSDDKNPGLRDYEVSLLRLLERATNGTVIEISVTGTAILLKPGIIAGGSVLHDCPLSRSIGYFLEPMVMLAPFAKKPLQLTLRGITSDDKDLSADLIRTVTLPHLQLFGVSEGLEMRIKKRGSAPLGGGEVQFLCPVVKQVKTLDFIDAGRVKRIRGIAHAVRVSPQFSNRMIEAARSVLNRYIPDIYLYSDVYKGEDSGKSPGYALSLLAESTTGAMHSAEAVSEPGVTPEDIALTASRALLSEVRRGGCIDRQHQVLVLFMMVLGSEDVGRCKLGEPTPRTIQFLRDVHQTFGTSFKIVPSNPSDTTSTELLFSCYGTGYVNANRTLA</sequence>
<dbReference type="InterPro" id="IPR013792">
    <property type="entry name" value="RNA3'P_cycl/enolpyr_Trfase_a/b"/>
</dbReference>
<protein>
    <recommendedName>
        <fullName evidence="9">RNA 3'-terminal phosphate cyclase domain-containing protein</fullName>
    </recommendedName>
</protein>
<evidence type="ECO:0000259" key="6">
    <source>
        <dbReference type="Pfam" id="PF05189"/>
    </source>
</evidence>
<dbReference type="HOGENOM" id="CLU_027882_1_0_1"/>
<evidence type="ECO:0000256" key="2">
    <source>
        <dbReference type="ARBA" id="ARBA00007089"/>
    </source>
</evidence>
<evidence type="ECO:0000256" key="4">
    <source>
        <dbReference type="ARBA" id="ARBA00023242"/>
    </source>
</evidence>
<dbReference type="InterPro" id="IPR037136">
    <property type="entry name" value="RNA3'_phos_cyclase_dom_sf"/>
</dbReference>
<dbReference type="FunFam" id="3.30.360.20:FF:000001">
    <property type="entry name" value="RNA terminal phosphate cyclase-like 1"/>
    <property type="match status" value="1"/>
</dbReference>
<keyword evidence="3" id="KW-0690">Ribosome biogenesis</keyword>
<dbReference type="InterPro" id="IPR013791">
    <property type="entry name" value="RNA3'-term_phos_cycl_insert"/>
</dbReference>
<dbReference type="OrthoDB" id="1911237at2759"/>
<dbReference type="Pfam" id="PF01137">
    <property type="entry name" value="RTC"/>
    <property type="match status" value="1"/>
</dbReference>
<evidence type="ECO:0000256" key="1">
    <source>
        <dbReference type="ARBA" id="ARBA00004604"/>
    </source>
</evidence>
<comment type="similarity">
    <text evidence="2">Belongs to the RNA 3'-terminal cyclase family. Type 2 subfamily.</text>
</comment>
<evidence type="ECO:0000256" key="3">
    <source>
        <dbReference type="ARBA" id="ARBA00022517"/>
    </source>
</evidence>
<dbReference type="GO" id="GO:0004521">
    <property type="term" value="F:RNA endonuclease activity"/>
    <property type="evidence" value="ECO:0007669"/>
    <property type="project" value="TreeGrafter"/>
</dbReference>
<accession>A0A0C3PPX4</accession>
<evidence type="ECO:0000313" key="7">
    <source>
        <dbReference type="EMBL" id="KIP09078.1"/>
    </source>
</evidence>
<dbReference type="NCBIfam" id="TIGR03400">
    <property type="entry name" value="18S_RNA_Rcl1p"/>
    <property type="match status" value="1"/>
</dbReference>
<organism evidence="7 8">
    <name type="scientific">Phlebiopsis gigantea (strain 11061_1 CR5-6)</name>
    <name type="common">White-rot fungus</name>
    <name type="synonym">Peniophora gigantea</name>
    <dbReference type="NCBI Taxonomy" id="745531"/>
    <lineage>
        <taxon>Eukaryota</taxon>
        <taxon>Fungi</taxon>
        <taxon>Dikarya</taxon>
        <taxon>Basidiomycota</taxon>
        <taxon>Agaricomycotina</taxon>
        <taxon>Agaricomycetes</taxon>
        <taxon>Polyporales</taxon>
        <taxon>Phanerochaetaceae</taxon>
        <taxon>Phlebiopsis</taxon>
    </lineage>
</organism>
<dbReference type="STRING" id="745531.A0A0C3PPX4"/>
<keyword evidence="4" id="KW-0539">Nucleus</keyword>
<dbReference type="InterPro" id="IPR036553">
    <property type="entry name" value="RPTC_insert"/>
</dbReference>
<dbReference type="Pfam" id="PF05189">
    <property type="entry name" value="RTC_insert"/>
    <property type="match status" value="1"/>
</dbReference>
<evidence type="ECO:0000313" key="8">
    <source>
        <dbReference type="Proteomes" id="UP000053257"/>
    </source>
</evidence>
<dbReference type="Gene3D" id="3.65.10.20">
    <property type="entry name" value="RNA 3'-terminal phosphate cyclase domain"/>
    <property type="match status" value="1"/>
</dbReference>
<gene>
    <name evidence="7" type="ORF">PHLGIDRAFT_103297</name>
</gene>
<reference evidence="7 8" key="1">
    <citation type="journal article" date="2014" name="PLoS Genet.">
        <title>Analysis of the Phlebiopsis gigantea genome, transcriptome and secretome provides insight into its pioneer colonization strategies of wood.</title>
        <authorList>
            <person name="Hori C."/>
            <person name="Ishida T."/>
            <person name="Igarashi K."/>
            <person name="Samejima M."/>
            <person name="Suzuki H."/>
            <person name="Master E."/>
            <person name="Ferreira P."/>
            <person name="Ruiz-Duenas F.J."/>
            <person name="Held B."/>
            <person name="Canessa P."/>
            <person name="Larrondo L.F."/>
            <person name="Schmoll M."/>
            <person name="Druzhinina I.S."/>
            <person name="Kubicek C.P."/>
            <person name="Gaskell J.A."/>
            <person name="Kersten P."/>
            <person name="St John F."/>
            <person name="Glasner J."/>
            <person name="Sabat G."/>
            <person name="Splinter BonDurant S."/>
            <person name="Syed K."/>
            <person name="Yadav J."/>
            <person name="Mgbeahuruike A.C."/>
            <person name="Kovalchuk A."/>
            <person name="Asiegbu F.O."/>
            <person name="Lackner G."/>
            <person name="Hoffmeister D."/>
            <person name="Rencoret J."/>
            <person name="Gutierrez A."/>
            <person name="Sun H."/>
            <person name="Lindquist E."/>
            <person name="Barry K."/>
            <person name="Riley R."/>
            <person name="Grigoriev I.V."/>
            <person name="Henrissat B."/>
            <person name="Kues U."/>
            <person name="Berka R.M."/>
            <person name="Martinez A.T."/>
            <person name="Covert S.F."/>
            <person name="Blanchette R.A."/>
            <person name="Cullen D."/>
        </authorList>
    </citation>
    <scope>NUCLEOTIDE SEQUENCE [LARGE SCALE GENOMIC DNA]</scope>
    <source>
        <strain evidence="7 8">11061_1 CR5-6</strain>
    </source>
</reference>
<dbReference type="AlphaFoldDB" id="A0A0C3PPX4"/>
<dbReference type="InterPro" id="IPR023797">
    <property type="entry name" value="RNA3'_phos_cyclase_dom"/>
</dbReference>
<evidence type="ECO:0008006" key="9">
    <source>
        <dbReference type="Google" id="ProtNLM"/>
    </source>
</evidence>
<keyword evidence="8" id="KW-1185">Reference proteome</keyword>
<evidence type="ECO:0000259" key="5">
    <source>
        <dbReference type="Pfam" id="PF01137"/>
    </source>
</evidence>
<dbReference type="PANTHER" id="PTHR11096">
    <property type="entry name" value="RNA 3' TERMINAL PHOSPHATE CYCLASE"/>
    <property type="match status" value="1"/>
</dbReference>
<dbReference type="GO" id="GO:0005730">
    <property type="term" value="C:nucleolus"/>
    <property type="evidence" value="ECO:0007669"/>
    <property type="project" value="UniProtKB-SubCell"/>
</dbReference>
<dbReference type="PROSITE" id="PS01287">
    <property type="entry name" value="RTC"/>
    <property type="match status" value="1"/>
</dbReference>
<name>A0A0C3PPX4_PHLG1</name>
<dbReference type="PANTHER" id="PTHR11096:SF1">
    <property type="entry name" value="RNA 3'-TERMINAL PHOSPHATE CYCLASE-LIKE PROTEIN"/>
    <property type="match status" value="1"/>
</dbReference>
<feature type="domain" description="RNA 3'-terminal phosphate cyclase" evidence="5">
    <location>
        <begin position="9"/>
        <end position="335"/>
    </location>
</feature>
<dbReference type="PIRSF" id="PIRSF005378">
    <property type="entry name" value="RNA3'_term_phos_cycl_euk"/>
    <property type="match status" value="1"/>
</dbReference>
<dbReference type="Gene3D" id="3.30.360.20">
    <property type="entry name" value="RNA 3'-terminal phosphate cyclase, insert domain"/>
    <property type="match status" value="1"/>
</dbReference>
<dbReference type="Proteomes" id="UP000053257">
    <property type="component" value="Unassembled WGS sequence"/>
</dbReference>
<dbReference type="InterPro" id="IPR020719">
    <property type="entry name" value="RNA3'_term_phos_cycl-like_CS"/>
</dbReference>
<dbReference type="EMBL" id="KN840470">
    <property type="protein sequence ID" value="KIP09078.1"/>
    <property type="molecule type" value="Genomic_DNA"/>
</dbReference>
<comment type="subcellular location">
    <subcellularLocation>
        <location evidence="1">Nucleus</location>
        <location evidence="1">Nucleolus</location>
    </subcellularLocation>
</comment>